<dbReference type="PANTHER" id="PTHR13812">
    <property type="entry name" value="KETIMINE REDUCTASE MU-CRYSTALLIN"/>
    <property type="match status" value="1"/>
</dbReference>
<protein>
    <submittedName>
        <fullName evidence="1">Delta(1)-pyrroline-2-carboxylate reductase family protein</fullName>
    </submittedName>
</protein>
<dbReference type="InterPro" id="IPR036291">
    <property type="entry name" value="NAD(P)-bd_dom_sf"/>
</dbReference>
<dbReference type="InterPro" id="IPR003462">
    <property type="entry name" value="ODC_Mu_crystall"/>
</dbReference>
<reference evidence="1" key="1">
    <citation type="submission" date="2022-12" db="EMBL/GenBank/DDBJ databases">
        <title>Bacterial isolates from different developmental stages of Nematostella vectensis.</title>
        <authorList>
            <person name="Fraune S."/>
        </authorList>
    </citation>
    <scope>NUCLEOTIDE SEQUENCE</scope>
    <source>
        <strain evidence="1">G21619-S1</strain>
    </source>
</reference>
<dbReference type="Pfam" id="PF02423">
    <property type="entry name" value="OCD_Mu_crystall"/>
    <property type="match status" value="1"/>
</dbReference>
<organism evidence="1 2">
    <name type="scientific">Castellaniella denitrificans</name>
    <dbReference type="NCBI Taxonomy" id="56119"/>
    <lineage>
        <taxon>Bacteria</taxon>
        <taxon>Pseudomonadati</taxon>
        <taxon>Pseudomonadota</taxon>
        <taxon>Betaproteobacteria</taxon>
        <taxon>Burkholderiales</taxon>
        <taxon>Alcaligenaceae</taxon>
        <taxon>Castellaniella</taxon>
    </lineage>
</organism>
<comment type="caution">
    <text evidence="1">The sequence shown here is derived from an EMBL/GenBank/DDBJ whole genome shotgun (WGS) entry which is preliminary data.</text>
</comment>
<proteinExistence type="predicted"/>
<gene>
    <name evidence="1" type="ORF">O4H32_06405</name>
</gene>
<sequence>MNEAARALHDAAGTRALLPFPALMREIVRAAGDMTAGRLCAPARQAVPFPHGAVMLSMPATAADVGIHKLVNVAPGNRAHGLPTINGVVSVYDGETGRLRLLLDGPTVTTRRTAAVSMLAVSRLLPAGPRHAAVFGTGTQAAGHVQALLELYPQARVDVIGHAPGRAEAFAQSCGAARVRPACGVDAAADLVITATTSAVPVYEQPARDGRLVIGVGAYRHDLAEIGARTLADSRLFVDDLEGARHEAGDYLQAGVDWSRVRSLASLLADGPPGGAAVFKSVGCAAWDLAAARCALSFDHSSERNPS</sequence>
<dbReference type="PIRSF" id="PIRSF001439">
    <property type="entry name" value="CryM"/>
    <property type="match status" value="1"/>
</dbReference>
<dbReference type="Proteomes" id="UP001068379">
    <property type="component" value="Unassembled WGS sequence"/>
</dbReference>
<dbReference type="SUPFAM" id="SSF51735">
    <property type="entry name" value="NAD(P)-binding Rossmann-fold domains"/>
    <property type="match status" value="1"/>
</dbReference>
<name>A0ABT4M2N7_9BURK</name>
<dbReference type="Gene3D" id="3.30.1780.10">
    <property type="entry name" value="ornithine cyclodeaminase, domain 1"/>
    <property type="match status" value="1"/>
</dbReference>
<evidence type="ECO:0000313" key="2">
    <source>
        <dbReference type="Proteomes" id="UP001068379"/>
    </source>
</evidence>
<dbReference type="InterPro" id="IPR023401">
    <property type="entry name" value="ODC_N"/>
</dbReference>
<dbReference type="EMBL" id="JAPWHE010000003">
    <property type="protein sequence ID" value="MCZ4329582.1"/>
    <property type="molecule type" value="Genomic_DNA"/>
</dbReference>
<accession>A0ABT4M2N7</accession>
<keyword evidence="2" id="KW-1185">Reference proteome</keyword>
<evidence type="ECO:0000313" key="1">
    <source>
        <dbReference type="EMBL" id="MCZ4329582.1"/>
    </source>
</evidence>
<dbReference type="RefSeq" id="WP_269357711.1">
    <property type="nucleotide sequence ID" value="NZ_JAPWHE010000003.1"/>
</dbReference>
<dbReference type="Gene3D" id="3.40.50.720">
    <property type="entry name" value="NAD(P)-binding Rossmann-like Domain"/>
    <property type="match status" value="1"/>
</dbReference>
<dbReference type="NCBIfam" id="NF005603">
    <property type="entry name" value="PRK07340.1"/>
    <property type="match status" value="1"/>
</dbReference>
<dbReference type="PANTHER" id="PTHR13812:SF19">
    <property type="entry name" value="KETIMINE REDUCTASE MU-CRYSTALLIN"/>
    <property type="match status" value="1"/>
</dbReference>